<keyword evidence="3" id="KW-1185">Reference proteome</keyword>
<feature type="transmembrane region" description="Helical" evidence="1">
    <location>
        <begin position="44"/>
        <end position="68"/>
    </location>
</feature>
<evidence type="ECO:0000313" key="3">
    <source>
        <dbReference type="Proteomes" id="UP000298030"/>
    </source>
</evidence>
<protein>
    <submittedName>
        <fullName evidence="2">Uncharacterized protein</fullName>
    </submittedName>
</protein>
<name>A0A4Y7TRL8_COPMI</name>
<reference evidence="2 3" key="1">
    <citation type="journal article" date="2019" name="Nat. Ecol. Evol.">
        <title>Megaphylogeny resolves global patterns of mushroom evolution.</title>
        <authorList>
            <person name="Varga T."/>
            <person name="Krizsan K."/>
            <person name="Foldi C."/>
            <person name="Dima B."/>
            <person name="Sanchez-Garcia M."/>
            <person name="Sanchez-Ramirez S."/>
            <person name="Szollosi G.J."/>
            <person name="Szarkandi J.G."/>
            <person name="Papp V."/>
            <person name="Albert L."/>
            <person name="Andreopoulos W."/>
            <person name="Angelini C."/>
            <person name="Antonin V."/>
            <person name="Barry K.W."/>
            <person name="Bougher N.L."/>
            <person name="Buchanan P."/>
            <person name="Buyck B."/>
            <person name="Bense V."/>
            <person name="Catcheside P."/>
            <person name="Chovatia M."/>
            <person name="Cooper J."/>
            <person name="Damon W."/>
            <person name="Desjardin D."/>
            <person name="Finy P."/>
            <person name="Geml J."/>
            <person name="Haridas S."/>
            <person name="Hughes K."/>
            <person name="Justo A."/>
            <person name="Karasinski D."/>
            <person name="Kautmanova I."/>
            <person name="Kiss B."/>
            <person name="Kocsube S."/>
            <person name="Kotiranta H."/>
            <person name="LaButti K.M."/>
            <person name="Lechner B.E."/>
            <person name="Liimatainen K."/>
            <person name="Lipzen A."/>
            <person name="Lukacs Z."/>
            <person name="Mihaltcheva S."/>
            <person name="Morgado L.N."/>
            <person name="Niskanen T."/>
            <person name="Noordeloos M.E."/>
            <person name="Ohm R.A."/>
            <person name="Ortiz-Santana B."/>
            <person name="Ovrebo C."/>
            <person name="Racz N."/>
            <person name="Riley R."/>
            <person name="Savchenko A."/>
            <person name="Shiryaev A."/>
            <person name="Soop K."/>
            <person name="Spirin V."/>
            <person name="Szebenyi C."/>
            <person name="Tomsovsky M."/>
            <person name="Tulloss R.E."/>
            <person name="Uehling J."/>
            <person name="Grigoriev I.V."/>
            <person name="Vagvolgyi C."/>
            <person name="Papp T."/>
            <person name="Martin F.M."/>
            <person name="Miettinen O."/>
            <person name="Hibbett D.S."/>
            <person name="Nagy L.G."/>
        </authorList>
    </citation>
    <scope>NUCLEOTIDE SEQUENCE [LARGE SCALE GENOMIC DNA]</scope>
    <source>
        <strain evidence="2 3">FP101781</strain>
    </source>
</reference>
<dbReference type="STRING" id="71717.A0A4Y7TRL8"/>
<keyword evidence="1" id="KW-1133">Transmembrane helix</keyword>
<keyword evidence="1" id="KW-0472">Membrane</keyword>
<keyword evidence="1" id="KW-0812">Transmembrane</keyword>
<organism evidence="2 3">
    <name type="scientific">Coprinellus micaceus</name>
    <name type="common">Glistening ink-cap mushroom</name>
    <name type="synonym">Coprinus micaceus</name>
    <dbReference type="NCBI Taxonomy" id="71717"/>
    <lineage>
        <taxon>Eukaryota</taxon>
        <taxon>Fungi</taxon>
        <taxon>Dikarya</taxon>
        <taxon>Basidiomycota</taxon>
        <taxon>Agaricomycotina</taxon>
        <taxon>Agaricomycetes</taxon>
        <taxon>Agaricomycetidae</taxon>
        <taxon>Agaricales</taxon>
        <taxon>Agaricineae</taxon>
        <taxon>Psathyrellaceae</taxon>
        <taxon>Coprinellus</taxon>
    </lineage>
</organism>
<dbReference type="Proteomes" id="UP000298030">
    <property type="component" value="Unassembled WGS sequence"/>
</dbReference>
<dbReference type="AlphaFoldDB" id="A0A4Y7TRL8"/>
<accession>A0A4Y7TRL8</accession>
<evidence type="ECO:0000313" key="2">
    <source>
        <dbReference type="EMBL" id="TEB36631.1"/>
    </source>
</evidence>
<evidence type="ECO:0000256" key="1">
    <source>
        <dbReference type="SAM" id="Phobius"/>
    </source>
</evidence>
<dbReference type="EMBL" id="QPFP01000005">
    <property type="protein sequence ID" value="TEB36631.1"/>
    <property type="molecule type" value="Genomic_DNA"/>
</dbReference>
<dbReference type="OrthoDB" id="5421757at2759"/>
<feature type="transmembrane region" description="Helical" evidence="1">
    <location>
        <begin position="88"/>
        <end position="109"/>
    </location>
</feature>
<gene>
    <name evidence="2" type="ORF">FA13DRAFT_1810281</name>
</gene>
<sequence>MNPSILSTIPTTSKIHDFFTRHDDKQQNGLITRLDRSPIRQKKVAFFSALALNIVIIICLTILAVLAIRNNLQAPYPPSTRLAFALTQNILLASAVVALLRSTIIPFFLGECRLRYLYGFQEAELAIRRAPRSRSLDLRNITNLSGDSKAPKLTGSALVPLCYAAQNLVDMKLVYYRPGALFSSNYWTPEYSAMLDAYNCLGAGQLAEVDFDFAVWKQADGAWTVCELWRLQEMAHDATAVSTAEAAIIILRSFMDLDAFTSRELSDAL</sequence>
<proteinExistence type="predicted"/>
<comment type="caution">
    <text evidence="2">The sequence shown here is derived from an EMBL/GenBank/DDBJ whole genome shotgun (WGS) entry which is preliminary data.</text>
</comment>